<comment type="function">
    <text evidence="9">Hydrolyzes fatty acids from S-acylated cysteine residues in proteins with a strong preference for palmitoylated G-alpha proteins over other acyl substrates. Mediates the deacylation of G-alpha proteins such as GPA1 in vivo, but has weak or no activity toward palmitoylated Ras proteins. Has weak lysophospholipase activity in vitro; however such activity may not exist in vivo.</text>
</comment>
<evidence type="ECO:0000256" key="6">
    <source>
        <dbReference type="ARBA" id="ARBA00022801"/>
    </source>
</evidence>
<evidence type="ECO:0000256" key="10">
    <source>
        <dbReference type="ARBA" id="ARBA00031195"/>
    </source>
</evidence>
<comment type="similarity">
    <text evidence="2">Belongs to the AB hydrolase superfamily. AB hydrolase 2 family.</text>
</comment>
<evidence type="ECO:0000256" key="5">
    <source>
        <dbReference type="ARBA" id="ARBA00022490"/>
    </source>
</evidence>
<dbReference type="EC" id="3.1.2.22" evidence="3"/>
<keyword evidence="7" id="KW-0276">Fatty acid metabolism</keyword>
<dbReference type="InterPro" id="IPR050565">
    <property type="entry name" value="LYPA1-2/EST-like"/>
</dbReference>
<evidence type="ECO:0000256" key="8">
    <source>
        <dbReference type="ARBA" id="ARBA00023098"/>
    </source>
</evidence>
<dbReference type="SUPFAM" id="SSF53474">
    <property type="entry name" value="alpha/beta-Hydrolases"/>
    <property type="match status" value="1"/>
</dbReference>
<evidence type="ECO:0000256" key="4">
    <source>
        <dbReference type="ARBA" id="ARBA00014923"/>
    </source>
</evidence>
<dbReference type="PANTHER" id="PTHR10655">
    <property type="entry name" value="LYSOPHOSPHOLIPASE-RELATED"/>
    <property type="match status" value="1"/>
</dbReference>
<dbReference type="GO" id="GO:0052689">
    <property type="term" value="F:carboxylic ester hydrolase activity"/>
    <property type="evidence" value="ECO:0007669"/>
    <property type="project" value="TreeGrafter"/>
</dbReference>
<dbReference type="EMBL" id="MCGE01000031">
    <property type="protein sequence ID" value="ORZ08306.1"/>
    <property type="molecule type" value="Genomic_DNA"/>
</dbReference>
<evidence type="ECO:0000256" key="7">
    <source>
        <dbReference type="ARBA" id="ARBA00022832"/>
    </source>
</evidence>
<reference evidence="13 14" key="1">
    <citation type="submission" date="2016-07" db="EMBL/GenBank/DDBJ databases">
        <title>Pervasive Adenine N6-methylation of Active Genes in Fungi.</title>
        <authorList>
            <consortium name="DOE Joint Genome Institute"/>
            <person name="Mondo S.J."/>
            <person name="Dannebaum R.O."/>
            <person name="Kuo R.C."/>
            <person name="Labutti K."/>
            <person name="Haridas S."/>
            <person name="Kuo A."/>
            <person name="Salamov A."/>
            <person name="Ahrendt S.R."/>
            <person name="Lipzen A."/>
            <person name="Sullivan W."/>
            <person name="Andreopoulos W.B."/>
            <person name="Clum A."/>
            <person name="Lindquist E."/>
            <person name="Daum C."/>
            <person name="Ramamoorthy G.K."/>
            <person name="Gryganskyi A."/>
            <person name="Culley D."/>
            <person name="Magnuson J.K."/>
            <person name="James T.Y."/>
            <person name="O'Malley M.A."/>
            <person name="Stajich J.E."/>
            <person name="Spatafora J.W."/>
            <person name="Visel A."/>
            <person name="Grigoriev I.V."/>
        </authorList>
    </citation>
    <scope>NUCLEOTIDE SEQUENCE [LARGE SCALE GENOMIC DNA]</scope>
    <source>
        <strain evidence="13 14">NRRL 1336</strain>
    </source>
</reference>
<dbReference type="GO" id="GO:0008474">
    <property type="term" value="F:palmitoyl-(protein) hydrolase activity"/>
    <property type="evidence" value="ECO:0007669"/>
    <property type="project" value="UniProtKB-EC"/>
</dbReference>
<comment type="caution">
    <text evidence="13">The sequence shown here is derived from an EMBL/GenBank/DDBJ whole genome shotgun (WGS) entry which is preliminary data.</text>
</comment>
<dbReference type="Proteomes" id="UP000193560">
    <property type="component" value="Unassembled WGS sequence"/>
</dbReference>
<name>A0A1X2I322_9FUNG</name>
<dbReference type="InterPro" id="IPR003140">
    <property type="entry name" value="PLipase/COase/thioEstase"/>
</dbReference>
<keyword evidence="5" id="KW-0963">Cytoplasm</keyword>
<dbReference type="InterPro" id="IPR029058">
    <property type="entry name" value="AB_hydrolase_fold"/>
</dbReference>
<protein>
    <recommendedName>
        <fullName evidence="4">Acyl-protein thioesterase 1</fullName>
        <ecNumber evidence="3">3.1.2.22</ecNumber>
    </recommendedName>
    <alternativeName>
        <fullName evidence="10">Palmitoyl-protein hydrolase</fullName>
    </alternativeName>
</protein>
<dbReference type="GO" id="GO:0006631">
    <property type="term" value="P:fatty acid metabolic process"/>
    <property type="evidence" value="ECO:0007669"/>
    <property type="project" value="UniProtKB-KW"/>
</dbReference>
<dbReference type="FunFam" id="3.40.50.1820:FF:000010">
    <property type="entry name" value="Acyl-protein thioesterase 2"/>
    <property type="match status" value="1"/>
</dbReference>
<keyword evidence="14" id="KW-1185">Reference proteome</keyword>
<evidence type="ECO:0000259" key="12">
    <source>
        <dbReference type="Pfam" id="PF02230"/>
    </source>
</evidence>
<evidence type="ECO:0000256" key="9">
    <source>
        <dbReference type="ARBA" id="ARBA00029392"/>
    </source>
</evidence>
<evidence type="ECO:0000256" key="3">
    <source>
        <dbReference type="ARBA" id="ARBA00012423"/>
    </source>
</evidence>
<dbReference type="OrthoDB" id="2418081at2759"/>
<evidence type="ECO:0000256" key="2">
    <source>
        <dbReference type="ARBA" id="ARBA00006499"/>
    </source>
</evidence>
<dbReference type="Pfam" id="PF02230">
    <property type="entry name" value="Abhydrolase_2"/>
    <property type="match status" value="1"/>
</dbReference>
<evidence type="ECO:0000313" key="13">
    <source>
        <dbReference type="EMBL" id="ORZ08306.1"/>
    </source>
</evidence>
<dbReference type="PANTHER" id="PTHR10655:SF17">
    <property type="entry name" value="LYSOPHOSPHOLIPASE-LIKE PROTEIN 1"/>
    <property type="match status" value="1"/>
</dbReference>
<dbReference type="AlphaFoldDB" id="A0A1X2I322"/>
<accession>A0A1X2I322</accession>
<dbReference type="Gene3D" id="3.40.50.1820">
    <property type="entry name" value="alpha/beta hydrolase"/>
    <property type="match status" value="1"/>
</dbReference>
<evidence type="ECO:0000256" key="11">
    <source>
        <dbReference type="ARBA" id="ARBA00047337"/>
    </source>
</evidence>
<proteinExistence type="inferred from homology"/>
<sequence length="226" mass="24401">MASALTSVVVGAKAKHTATVVFLHGLGDSGNGWSFLADELSGLLPHIKWILPNAPSRPITLNAGYQMPGWFDLTGLDKSSLKDEDQKGMLASVASVNQLIRQEVDDGIPANRIIVGGFSQGGVMSLLTGLTSEYKFAGIIGCSCWLAMADKMKSMGSDANKKTPILMCHGDMDSVVQFQFGEESANRLKTYGYDVTFNKYRGLAHSANPAEIQDLAKFIKDRLPQE</sequence>
<dbReference type="GO" id="GO:0005737">
    <property type="term" value="C:cytoplasm"/>
    <property type="evidence" value="ECO:0007669"/>
    <property type="project" value="UniProtKB-SubCell"/>
</dbReference>
<evidence type="ECO:0000313" key="14">
    <source>
        <dbReference type="Proteomes" id="UP000193560"/>
    </source>
</evidence>
<organism evidence="13 14">
    <name type="scientific">Absidia repens</name>
    <dbReference type="NCBI Taxonomy" id="90262"/>
    <lineage>
        <taxon>Eukaryota</taxon>
        <taxon>Fungi</taxon>
        <taxon>Fungi incertae sedis</taxon>
        <taxon>Mucoromycota</taxon>
        <taxon>Mucoromycotina</taxon>
        <taxon>Mucoromycetes</taxon>
        <taxon>Mucorales</taxon>
        <taxon>Cunninghamellaceae</taxon>
        <taxon>Absidia</taxon>
    </lineage>
</organism>
<gene>
    <name evidence="13" type="ORF">BCR42DRAFT_424843</name>
</gene>
<comment type="catalytic activity">
    <reaction evidence="11">
        <text>S-hexadecanoyl-L-cysteinyl-[protein] + H2O = L-cysteinyl-[protein] + hexadecanoate + H(+)</text>
        <dbReference type="Rhea" id="RHEA:19233"/>
        <dbReference type="Rhea" id="RHEA-COMP:10131"/>
        <dbReference type="Rhea" id="RHEA-COMP:11032"/>
        <dbReference type="ChEBI" id="CHEBI:7896"/>
        <dbReference type="ChEBI" id="CHEBI:15377"/>
        <dbReference type="ChEBI" id="CHEBI:15378"/>
        <dbReference type="ChEBI" id="CHEBI:29950"/>
        <dbReference type="ChEBI" id="CHEBI:74151"/>
        <dbReference type="EC" id="3.1.2.22"/>
    </reaction>
</comment>
<keyword evidence="8" id="KW-0443">Lipid metabolism</keyword>
<dbReference type="STRING" id="90262.A0A1X2I322"/>
<keyword evidence="6" id="KW-0378">Hydrolase</keyword>
<comment type="subcellular location">
    <subcellularLocation>
        <location evidence="1">Cytoplasm</location>
    </subcellularLocation>
</comment>
<feature type="domain" description="Phospholipase/carboxylesterase/thioesterase" evidence="12">
    <location>
        <begin position="7"/>
        <end position="220"/>
    </location>
</feature>
<evidence type="ECO:0000256" key="1">
    <source>
        <dbReference type="ARBA" id="ARBA00004496"/>
    </source>
</evidence>